<dbReference type="InterPro" id="IPR037185">
    <property type="entry name" value="EmrE-like"/>
</dbReference>
<comment type="similarity">
    <text evidence="7">Belongs to the drug/metabolite transporter (DMT) superfamily. Small multidrug resistance (SMR) (TC 2.A.7.1) family. Gdx/SugE subfamily.</text>
</comment>
<dbReference type="Gene3D" id="1.10.3730.20">
    <property type="match status" value="1"/>
</dbReference>
<evidence type="ECO:0000313" key="11">
    <source>
        <dbReference type="EMBL" id="RPD40368.1"/>
    </source>
</evidence>
<evidence type="ECO:0000256" key="9">
    <source>
        <dbReference type="RuleBase" id="RU003942"/>
    </source>
</evidence>
<comment type="subcellular location">
    <subcellularLocation>
        <location evidence="1 9">Cell membrane</location>
        <topology evidence="1 9">Multi-pass membrane protein</topology>
    </subcellularLocation>
</comment>
<organism evidence="11 12">
    <name type="scientific">Chitinophaga barathri</name>
    <dbReference type="NCBI Taxonomy" id="1647451"/>
    <lineage>
        <taxon>Bacteria</taxon>
        <taxon>Pseudomonadati</taxon>
        <taxon>Bacteroidota</taxon>
        <taxon>Chitinophagia</taxon>
        <taxon>Chitinophagales</taxon>
        <taxon>Chitinophagaceae</taxon>
        <taxon>Chitinophaga</taxon>
    </lineage>
</organism>
<feature type="transmembrane region" description="Helical" evidence="10">
    <location>
        <begin position="85"/>
        <end position="104"/>
    </location>
</feature>
<keyword evidence="6 10" id="KW-0472">Membrane</keyword>
<dbReference type="AlphaFoldDB" id="A0A3N4MA86"/>
<keyword evidence="3" id="KW-1003">Cell membrane</keyword>
<dbReference type="PANTHER" id="PTHR30561:SF0">
    <property type="entry name" value="GUANIDINIUM EXPORTER"/>
    <property type="match status" value="1"/>
</dbReference>
<evidence type="ECO:0000256" key="10">
    <source>
        <dbReference type="SAM" id="Phobius"/>
    </source>
</evidence>
<feature type="transmembrane region" description="Helical" evidence="10">
    <location>
        <begin position="58"/>
        <end position="79"/>
    </location>
</feature>
<evidence type="ECO:0000256" key="5">
    <source>
        <dbReference type="ARBA" id="ARBA00022989"/>
    </source>
</evidence>
<name>A0A3N4MA86_9BACT</name>
<dbReference type="GO" id="GO:1990961">
    <property type="term" value="P:xenobiotic detoxification by transmembrane export across the plasma membrane"/>
    <property type="evidence" value="ECO:0007669"/>
    <property type="project" value="UniProtKB-ARBA"/>
</dbReference>
<gene>
    <name evidence="11" type="ORF">EG028_13730</name>
</gene>
<protein>
    <recommendedName>
        <fullName evidence="8">Guanidinium exporter</fullName>
    </recommendedName>
</protein>
<dbReference type="OrthoDB" id="21828at2"/>
<proteinExistence type="inferred from homology"/>
<dbReference type="EMBL" id="RMBX01000007">
    <property type="protein sequence ID" value="RPD40368.1"/>
    <property type="molecule type" value="Genomic_DNA"/>
</dbReference>
<keyword evidence="12" id="KW-1185">Reference proteome</keyword>
<comment type="caution">
    <text evidence="11">The sequence shown here is derived from an EMBL/GenBank/DDBJ whole genome shotgun (WGS) entry which is preliminary data.</text>
</comment>
<dbReference type="InterPro" id="IPR045324">
    <property type="entry name" value="Small_multidrug_res"/>
</dbReference>
<evidence type="ECO:0000313" key="12">
    <source>
        <dbReference type="Proteomes" id="UP000279089"/>
    </source>
</evidence>
<evidence type="ECO:0000256" key="7">
    <source>
        <dbReference type="ARBA" id="ARBA00038151"/>
    </source>
</evidence>
<evidence type="ECO:0000256" key="1">
    <source>
        <dbReference type="ARBA" id="ARBA00004651"/>
    </source>
</evidence>
<dbReference type="FunFam" id="1.10.3730.20:FF:000001">
    <property type="entry name" value="Quaternary ammonium compound resistance transporter SugE"/>
    <property type="match status" value="1"/>
</dbReference>
<dbReference type="PANTHER" id="PTHR30561">
    <property type="entry name" value="SMR FAMILY PROTON-DEPENDENT DRUG EFFLUX TRANSPORTER SUGE"/>
    <property type="match status" value="1"/>
</dbReference>
<evidence type="ECO:0000256" key="8">
    <source>
        <dbReference type="ARBA" id="ARBA00039168"/>
    </source>
</evidence>
<keyword evidence="2" id="KW-0813">Transport</keyword>
<evidence type="ECO:0000256" key="3">
    <source>
        <dbReference type="ARBA" id="ARBA00022475"/>
    </source>
</evidence>
<evidence type="ECO:0000256" key="6">
    <source>
        <dbReference type="ARBA" id="ARBA00023136"/>
    </source>
</evidence>
<sequence length="109" mass="11783">MAWLFLVLGGLFEIGFTISLKYSENFSKLWPSVSFVICIALSFFLLNKAINNGLPIGTAYAVWTGIGAAGTAIAGMLFFKEPAAAWRIFFLVMLIGSIIGLKFVSEGGH</sequence>
<dbReference type="InterPro" id="IPR000390">
    <property type="entry name" value="Small_drug/metabolite_transptr"/>
</dbReference>
<evidence type="ECO:0000256" key="4">
    <source>
        <dbReference type="ARBA" id="ARBA00022692"/>
    </source>
</evidence>
<reference evidence="12" key="1">
    <citation type="submission" date="2018-11" db="EMBL/GenBank/DDBJ databases">
        <title>Chitinophaga lutea sp.nov., isolate from arsenic contaminated soil.</title>
        <authorList>
            <person name="Zong Y."/>
        </authorList>
    </citation>
    <scope>NUCLEOTIDE SEQUENCE [LARGE SCALE GENOMIC DNA]</scope>
    <source>
        <strain evidence="12">YLT18</strain>
    </source>
</reference>
<dbReference type="Pfam" id="PF00893">
    <property type="entry name" value="Multi_Drug_Res"/>
    <property type="match status" value="1"/>
</dbReference>
<keyword evidence="5 10" id="KW-1133">Transmembrane helix</keyword>
<dbReference type="GO" id="GO:0005886">
    <property type="term" value="C:plasma membrane"/>
    <property type="evidence" value="ECO:0007669"/>
    <property type="project" value="UniProtKB-SubCell"/>
</dbReference>
<dbReference type="GO" id="GO:0022857">
    <property type="term" value="F:transmembrane transporter activity"/>
    <property type="evidence" value="ECO:0007669"/>
    <property type="project" value="InterPro"/>
</dbReference>
<dbReference type="Proteomes" id="UP000279089">
    <property type="component" value="Unassembled WGS sequence"/>
</dbReference>
<dbReference type="RefSeq" id="WP_120517314.1">
    <property type="nucleotide sequence ID" value="NZ_QXZY01000008.1"/>
</dbReference>
<keyword evidence="4 9" id="KW-0812">Transmembrane</keyword>
<dbReference type="SUPFAM" id="SSF103481">
    <property type="entry name" value="Multidrug resistance efflux transporter EmrE"/>
    <property type="match status" value="1"/>
</dbReference>
<evidence type="ECO:0000256" key="2">
    <source>
        <dbReference type="ARBA" id="ARBA00022448"/>
    </source>
</evidence>
<feature type="transmembrane region" description="Helical" evidence="10">
    <location>
        <begin position="29"/>
        <end position="46"/>
    </location>
</feature>
<accession>A0A3N4MA86</accession>